<dbReference type="GeneID" id="127565247"/>
<keyword evidence="1" id="KW-1185">Reference proteome</keyword>
<dbReference type="InterPro" id="IPR006601">
    <property type="entry name" value="Uncharacterised_DM11_DROME"/>
</dbReference>
<accession>A0A9C6SMT2</accession>
<organism evidence="1 2">
    <name type="scientific">Drosophila albomicans</name>
    <name type="common">Fruit fly</name>
    <dbReference type="NCBI Taxonomy" id="7291"/>
    <lineage>
        <taxon>Eukaryota</taxon>
        <taxon>Metazoa</taxon>
        <taxon>Ecdysozoa</taxon>
        <taxon>Arthropoda</taxon>
        <taxon>Hexapoda</taxon>
        <taxon>Insecta</taxon>
        <taxon>Pterygota</taxon>
        <taxon>Neoptera</taxon>
        <taxon>Endopterygota</taxon>
        <taxon>Diptera</taxon>
        <taxon>Brachycera</taxon>
        <taxon>Muscomorpha</taxon>
        <taxon>Ephydroidea</taxon>
        <taxon>Drosophilidae</taxon>
        <taxon>Drosophila</taxon>
    </lineage>
</organism>
<gene>
    <name evidence="2" type="primary">LOC127565247</name>
</gene>
<evidence type="ECO:0000313" key="1">
    <source>
        <dbReference type="Proteomes" id="UP000515160"/>
    </source>
</evidence>
<dbReference type="AlphaFoldDB" id="A0A9C6SMT2"/>
<sequence length="146" mass="17207">MTDLFDFSQVTLQEIGDKVQVSGNATSKWNYDPTDHLEASVTVLYFYRREWVNTLISMVFKDFCNVIYDEKQEVYRIWSKYRKDKCLLNGTKFIYETFTVDMMLKVPMIGPEGRHKVIIMVKAIDINQMVRNPIFCTEIIGEVIRV</sequence>
<proteinExistence type="predicted"/>
<protein>
    <submittedName>
        <fullName evidence="2">Uncharacterized protein LOC127565247</fullName>
    </submittedName>
</protein>
<dbReference type="Proteomes" id="UP000515160">
    <property type="component" value="Chromosome 2L"/>
</dbReference>
<dbReference type="RefSeq" id="XP_051858864.1">
    <property type="nucleotide sequence ID" value="XM_052002904.1"/>
</dbReference>
<dbReference type="OrthoDB" id="7975395at2759"/>
<dbReference type="SMART" id="SM00675">
    <property type="entry name" value="DM11"/>
    <property type="match status" value="1"/>
</dbReference>
<name>A0A9C6SMT2_DROAB</name>
<evidence type="ECO:0000313" key="2">
    <source>
        <dbReference type="RefSeq" id="XP_051858864.1"/>
    </source>
</evidence>
<reference evidence="2" key="1">
    <citation type="submission" date="2025-08" db="UniProtKB">
        <authorList>
            <consortium name="RefSeq"/>
        </authorList>
    </citation>
    <scope>IDENTIFICATION</scope>
    <source>
        <strain evidence="2">15112-1751.03</strain>
        <tissue evidence="2">Whole Adult</tissue>
    </source>
</reference>